<organism evidence="1">
    <name type="scientific">Rhizophora mucronata</name>
    <name type="common">Asiatic mangrove</name>
    <dbReference type="NCBI Taxonomy" id="61149"/>
    <lineage>
        <taxon>Eukaryota</taxon>
        <taxon>Viridiplantae</taxon>
        <taxon>Streptophyta</taxon>
        <taxon>Embryophyta</taxon>
        <taxon>Tracheophyta</taxon>
        <taxon>Spermatophyta</taxon>
        <taxon>Magnoliopsida</taxon>
        <taxon>eudicotyledons</taxon>
        <taxon>Gunneridae</taxon>
        <taxon>Pentapetalae</taxon>
        <taxon>rosids</taxon>
        <taxon>fabids</taxon>
        <taxon>Malpighiales</taxon>
        <taxon>Rhizophoraceae</taxon>
        <taxon>Rhizophora</taxon>
    </lineage>
</organism>
<protein>
    <submittedName>
        <fullName evidence="1">Uncharacterized protein</fullName>
    </submittedName>
</protein>
<sequence>MWIRSKAKNLHKAILFKLFLGGVGCFSTTQCRTEKICFFFFVLYIIRLSK</sequence>
<name>A0A2P2NBE1_RHIMU</name>
<dbReference type="AlphaFoldDB" id="A0A2P2NBE1"/>
<proteinExistence type="predicted"/>
<evidence type="ECO:0000313" key="1">
    <source>
        <dbReference type="EMBL" id="MBX39798.1"/>
    </source>
</evidence>
<accession>A0A2P2NBE1</accession>
<dbReference type="EMBL" id="GGEC01059314">
    <property type="protein sequence ID" value="MBX39798.1"/>
    <property type="molecule type" value="Transcribed_RNA"/>
</dbReference>
<reference evidence="1" key="1">
    <citation type="submission" date="2018-02" db="EMBL/GenBank/DDBJ databases">
        <title>Rhizophora mucronata_Transcriptome.</title>
        <authorList>
            <person name="Meera S.P."/>
            <person name="Sreeshan A."/>
            <person name="Augustine A."/>
        </authorList>
    </citation>
    <scope>NUCLEOTIDE SEQUENCE</scope>
    <source>
        <tissue evidence="1">Leaf</tissue>
    </source>
</reference>